<gene>
    <name evidence="1" type="ORF">TNCT_284351</name>
</gene>
<name>A0A8X6EXG4_TRICU</name>
<comment type="caution">
    <text evidence="1">The sequence shown here is derived from an EMBL/GenBank/DDBJ whole genome shotgun (WGS) entry which is preliminary data.</text>
</comment>
<dbReference type="AlphaFoldDB" id="A0A8X6EXG4"/>
<evidence type="ECO:0000313" key="1">
    <source>
        <dbReference type="EMBL" id="GFQ64032.1"/>
    </source>
</evidence>
<keyword evidence="2" id="KW-1185">Reference proteome</keyword>
<protein>
    <submittedName>
        <fullName evidence="1">Uncharacterized protein</fullName>
    </submittedName>
</protein>
<evidence type="ECO:0000313" key="2">
    <source>
        <dbReference type="Proteomes" id="UP000887116"/>
    </source>
</evidence>
<sequence>MTKKDKETFAIFERRVLRSLFGGFKYGAIWRRNNLEICKICKGEDIVKRDRMLYDIRRQSSHKKDLFGQSIRYSNKRKIKTQVDQLPWKKSENYQYQKMENQDKNRTT</sequence>
<dbReference type="EMBL" id="BMAO01000052">
    <property type="protein sequence ID" value="GFQ64032.1"/>
    <property type="molecule type" value="Genomic_DNA"/>
</dbReference>
<organism evidence="1 2">
    <name type="scientific">Trichonephila clavata</name>
    <name type="common">Joro spider</name>
    <name type="synonym">Nephila clavata</name>
    <dbReference type="NCBI Taxonomy" id="2740835"/>
    <lineage>
        <taxon>Eukaryota</taxon>
        <taxon>Metazoa</taxon>
        <taxon>Ecdysozoa</taxon>
        <taxon>Arthropoda</taxon>
        <taxon>Chelicerata</taxon>
        <taxon>Arachnida</taxon>
        <taxon>Araneae</taxon>
        <taxon>Araneomorphae</taxon>
        <taxon>Entelegynae</taxon>
        <taxon>Araneoidea</taxon>
        <taxon>Nephilidae</taxon>
        <taxon>Trichonephila</taxon>
    </lineage>
</organism>
<dbReference type="Proteomes" id="UP000887116">
    <property type="component" value="Unassembled WGS sequence"/>
</dbReference>
<accession>A0A8X6EXG4</accession>
<dbReference type="OrthoDB" id="410404at2759"/>
<reference evidence="1" key="1">
    <citation type="submission" date="2020-07" db="EMBL/GenBank/DDBJ databases">
        <title>Multicomponent nature underlies the extraordinary mechanical properties of spider dragline silk.</title>
        <authorList>
            <person name="Kono N."/>
            <person name="Nakamura H."/>
            <person name="Mori M."/>
            <person name="Yoshida Y."/>
            <person name="Ohtoshi R."/>
            <person name="Malay A.D."/>
            <person name="Moran D.A.P."/>
            <person name="Tomita M."/>
            <person name="Numata K."/>
            <person name="Arakawa K."/>
        </authorList>
    </citation>
    <scope>NUCLEOTIDE SEQUENCE</scope>
</reference>
<proteinExistence type="predicted"/>